<organism evidence="6">
    <name type="scientific">mine drainage metagenome</name>
    <dbReference type="NCBI Taxonomy" id="410659"/>
    <lineage>
        <taxon>unclassified sequences</taxon>
        <taxon>metagenomes</taxon>
        <taxon>ecological metagenomes</taxon>
    </lineage>
</organism>
<proteinExistence type="inferred from homology"/>
<accession>A0A1J5RYJ2</accession>
<evidence type="ECO:0000313" key="6">
    <source>
        <dbReference type="EMBL" id="OIQ97156.1"/>
    </source>
</evidence>
<feature type="transmembrane region" description="Helical" evidence="5">
    <location>
        <begin position="158"/>
        <end position="175"/>
    </location>
</feature>
<feature type="transmembrane region" description="Helical" evidence="5">
    <location>
        <begin position="132"/>
        <end position="152"/>
    </location>
</feature>
<dbReference type="EMBL" id="MLJW01000137">
    <property type="protein sequence ID" value="OIQ97156.1"/>
    <property type="molecule type" value="Genomic_DNA"/>
</dbReference>
<evidence type="ECO:0000256" key="5">
    <source>
        <dbReference type="SAM" id="Phobius"/>
    </source>
</evidence>
<dbReference type="HAMAP" id="MF_00189">
    <property type="entry name" value="YciB"/>
    <property type="match status" value="1"/>
</dbReference>
<feature type="transmembrane region" description="Helical" evidence="5">
    <location>
        <begin position="61"/>
        <end position="80"/>
    </location>
</feature>
<evidence type="ECO:0000256" key="3">
    <source>
        <dbReference type="ARBA" id="ARBA00022989"/>
    </source>
</evidence>
<dbReference type="GO" id="GO:0005886">
    <property type="term" value="C:plasma membrane"/>
    <property type="evidence" value="ECO:0007669"/>
    <property type="project" value="TreeGrafter"/>
</dbReference>
<reference evidence="6" key="1">
    <citation type="submission" date="2016-10" db="EMBL/GenBank/DDBJ databases">
        <title>Sequence of Gallionella enrichment culture.</title>
        <authorList>
            <person name="Poehlein A."/>
            <person name="Muehling M."/>
            <person name="Daniel R."/>
        </authorList>
    </citation>
    <scope>NUCLEOTIDE SEQUENCE</scope>
</reference>
<evidence type="ECO:0000256" key="1">
    <source>
        <dbReference type="ARBA" id="ARBA00022475"/>
    </source>
</evidence>
<evidence type="ECO:0000256" key="2">
    <source>
        <dbReference type="ARBA" id="ARBA00022692"/>
    </source>
</evidence>
<feature type="transmembrane region" description="Helical" evidence="5">
    <location>
        <begin position="35"/>
        <end position="54"/>
    </location>
</feature>
<name>A0A1J5RYJ2_9ZZZZ</name>
<dbReference type="AlphaFoldDB" id="A0A1J5RYJ2"/>
<dbReference type="PANTHER" id="PTHR36917">
    <property type="entry name" value="INTRACELLULAR SEPTATION PROTEIN A-RELATED"/>
    <property type="match status" value="1"/>
</dbReference>
<dbReference type="Pfam" id="PF04279">
    <property type="entry name" value="IspA"/>
    <property type="match status" value="1"/>
</dbReference>
<keyword evidence="1" id="KW-1003">Cell membrane</keyword>
<keyword evidence="3 5" id="KW-1133">Transmembrane helix</keyword>
<dbReference type="InterPro" id="IPR006008">
    <property type="entry name" value="YciB"/>
</dbReference>
<sequence>MSAPSSRPVPSWVKPVTDFAPLALFFLVFKLHGLLPATTALIAATLAALALNYVYTRKLALVPLATAVIVTVFGGLTLWLHDDAFIKMKPTIIYGLFAAVLAGGLALKKPLLAAVMGEALPLDEMGWRRLTVRFVAFFLAMAVANEIIRRLLTTEQWVLWKVPGSLIVTFLFMLMQTGLIRRHRLPEAGEDKKTAD</sequence>
<gene>
    <name evidence="6" type="primary">yciB_6</name>
    <name evidence="6" type="ORF">GALL_208560</name>
</gene>
<keyword evidence="2 5" id="KW-0812">Transmembrane</keyword>
<evidence type="ECO:0000256" key="4">
    <source>
        <dbReference type="ARBA" id="ARBA00023136"/>
    </source>
</evidence>
<keyword evidence="4 5" id="KW-0472">Membrane</keyword>
<dbReference type="NCBIfam" id="TIGR00997">
    <property type="entry name" value="ispZ"/>
    <property type="match status" value="1"/>
</dbReference>
<protein>
    <submittedName>
        <fullName evidence="6">Putative intracellular septation protein A</fullName>
    </submittedName>
</protein>
<dbReference type="PANTHER" id="PTHR36917:SF1">
    <property type="entry name" value="INNER MEMBRANE-SPANNING PROTEIN YCIB"/>
    <property type="match status" value="1"/>
</dbReference>
<comment type="caution">
    <text evidence="6">The sequence shown here is derived from an EMBL/GenBank/DDBJ whole genome shotgun (WGS) entry which is preliminary data.</text>
</comment>
<feature type="transmembrane region" description="Helical" evidence="5">
    <location>
        <begin position="92"/>
        <end position="111"/>
    </location>
</feature>